<protein>
    <submittedName>
        <fullName evidence="2">Uncharacterized protein</fullName>
    </submittedName>
</protein>
<organism evidence="2 3">
    <name type="scientific">Euphydryas editha</name>
    <name type="common">Edith's checkerspot</name>
    <dbReference type="NCBI Taxonomy" id="104508"/>
    <lineage>
        <taxon>Eukaryota</taxon>
        <taxon>Metazoa</taxon>
        <taxon>Ecdysozoa</taxon>
        <taxon>Arthropoda</taxon>
        <taxon>Hexapoda</taxon>
        <taxon>Insecta</taxon>
        <taxon>Pterygota</taxon>
        <taxon>Neoptera</taxon>
        <taxon>Endopterygota</taxon>
        <taxon>Lepidoptera</taxon>
        <taxon>Glossata</taxon>
        <taxon>Ditrysia</taxon>
        <taxon>Papilionoidea</taxon>
        <taxon>Nymphalidae</taxon>
        <taxon>Nymphalinae</taxon>
        <taxon>Euphydryas</taxon>
    </lineage>
</organism>
<sequence>MSRRLCERVEEYARKLESVRASQRVFERVEKCASESENERVPLQRTAGGAAGSQPKHPCTRHIAAEPCLRSPTATSRTATYRLTRLISL</sequence>
<reference evidence="2" key="1">
    <citation type="submission" date="2022-03" db="EMBL/GenBank/DDBJ databases">
        <authorList>
            <person name="Tunstrom K."/>
        </authorList>
    </citation>
    <scope>NUCLEOTIDE SEQUENCE</scope>
</reference>
<gene>
    <name evidence="2" type="ORF">EEDITHA_LOCUS21046</name>
</gene>
<accession>A0AAU9V6I6</accession>
<proteinExistence type="predicted"/>
<dbReference type="Proteomes" id="UP001153954">
    <property type="component" value="Unassembled WGS sequence"/>
</dbReference>
<feature type="region of interest" description="Disordered" evidence="1">
    <location>
        <begin position="37"/>
        <end position="59"/>
    </location>
</feature>
<evidence type="ECO:0000313" key="2">
    <source>
        <dbReference type="EMBL" id="CAH2106974.1"/>
    </source>
</evidence>
<comment type="caution">
    <text evidence="2">The sequence shown here is derived from an EMBL/GenBank/DDBJ whole genome shotgun (WGS) entry which is preliminary data.</text>
</comment>
<dbReference type="EMBL" id="CAKOGL010000030">
    <property type="protein sequence ID" value="CAH2106974.1"/>
    <property type="molecule type" value="Genomic_DNA"/>
</dbReference>
<dbReference type="AlphaFoldDB" id="A0AAU9V6I6"/>
<name>A0AAU9V6I6_EUPED</name>
<keyword evidence="3" id="KW-1185">Reference proteome</keyword>
<evidence type="ECO:0000313" key="3">
    <source>
        <dbReference type="Proteomes" id="UP001153954"/>
    </source>
</evidence>
<evidence type="ECO:0000256" key="1">
    <source>
        <dbReference type="SAM" id="MobiDB-lite"/>
    </source>
</evidence>